<dbReference type="Gene3D" id="1.10.287.40">
    <property type="entry name" value="Serine-tRNA synthetase, tRNA binding domain"/>
    <property type="match status" value="1"/>
</dbReference>
<proteinExistence type="predicted"/>
<comment type="caution">
    <text evidence="2">The sequence shown here is derived from an EMBL/GenBank/DDBJ whole genome shotgun (WGS) entry which is preliminary data.</text>
</comment>
<name>A0A2M8L238_9BACT</name>
<gene>
    <name evidence="2" type="ORF">COU93_01215</name>
</gene>
<dbReference type="Pfam" id="PF02403">
    <property type="entry name" value="Seryl_tRNA_N"/>
    <property type="match status" value="1"/>
</dbReference>
<organism evidence="2 3">
    <name type="scientific">Candidatus Shapirobacteria bacterium CG10_big_fil_rev_8_21_14_0_10_36_6</name>
    <dbReference type="NCBI Taxonomy" id="1974886"/>
    <lineage>
        <taxon>Bacteria</taxon>
        <taxon>Candidatus Shapironibacteriota</taxon>
    </lineage>
</organism>
<evidence type="ECO:0000313" key="2">
    <source>
        <dbReference type="EMBL" id="PJE66989.1"/>
    </source>
</evidence>
<dbReference type="InterPro" id="IPR010978">
    <property type="entry name" value="tRNA-bd_arm"/>
</dbReference>
<evidence type="ECO:0000313" key="3">
    <source>
        <dbReference type="Proteomes" id="UP000229766"/>
    </source>
</evidence>
<evidence type="ECO:0000259" key="1">
    <source>
        <dbReference type="Pfam" id="PF02403"/>
    </source>
</evidence>
<feature type="non-terminal residue" evidence="2">
    <location>
        <position position="38"/>
    </location>
</feature>
<reference evidence="3" key="1">
    <citation type="submission" date="2017-09" db="EMBL/GenBank/DDBJ databases">
        <title>Depth-based differentiation of microbial function through sediment-hosted aquifers and enrichment of novel symbionts in the deep terrestrial subsurface.</title>
        <authorList>
            <person name="Probst A.J."/>
            <person name="Ladd B."/>
            <person name="Jarett J.K."/>
            <person name="Geller-Mcgrath D.E."/>
            <person name="Sieber C.M.K."/>
            <person name="Emerson J.B."/>
            <person name="Anantharaman K."/>
            <person name="Thomas B.C."/>
            <person name="Malmstrom R."/>
            <person name="Stieglmeier M."/>
            <person name="Klingl A."/>
            <person name="Woyke T."/>
            <person name="Ryan C.M."/>
            <person name="Banfield J.F."/>
        </authorList>
    </citation>
    <scope>NUCLEOTIDE SEQUENCE [LARGE SCALE GENOMIC DNA]</scope>
</reference>
<sequence>MIDINLLRTNPEIVKKNLQNRGKDIAVIDQLIALDSAN</sequence>
<dbReference type="Proteomes" id="UP000229766">
    <property type="component" value="Unassembled WGS sequence"/>
</dbReference>
<dbReference type="EMBL" id="PFEI01000071">
    <property type="protein sequence ID" value="PJE66989.1"/>
    <property type="molecule type" value="Genomic_DNA"/>
</dbReference>
<feature type="domain" description="Serine-tRNA synthetase type1 N-terminal" evidence="1">
    <location>
        <begin position="1"/>
        <end position="36"/>
    </location>
</feature>
<dbReference type="InterPro" id="IPR042103">
    <property type="entry name" value="SerRS_1_N_sf"/>
</dbReference>
<protein>
    <recommendedName>
        <fullName evidence="1">Serine-tRNA synthetase type1 N-terminal domain-containing protein</fullName>
    </recommendedName>
</protein>
<dbReference type="AlphaFoldDB" id="A0A2M8L238"/>
<dbReference type="InterPro" id="IPR015866">
    <property type="entry name" value="Ser-tRNA-synth_1_N"/>
</dbReference>
<dbReference type="GO" id="GO:0000166">
    <property type="term" value="F:nucleotide binding"/>
    <property type="evidence" value="ECO:0007669"/>
    <property type="project" value="InterPro"/>
</dbReference>
<accession>A0A2M8L238</accession>
<dbReference type="SUPFAM" id="SSF46589">
    <property type="entry name" value="tRNA-binding arm"/>
    <property type="match status" value="1"/>
</dbReference>